<evidence type="ECO:0000256" key="5">
    <source>
        <dbReference type="SAM" id="MobiDB-lite"/>
    </source>
</evidence>
<dbReference type="Pfam" id="PF04547">
    <property type="entry name" value="Anoctamin"/>
    <property type="match status" value="1"/>
</dbReference>
<proteinExistence type="predicted"/>
<dbReference type="Proteomes" id="UP000688137">
    <property type="component" value="Unassembled WGS sequence"/>
</dbReference>
<evidence type="ECO:0000313" key="9">
    <source>
        <dbReference type="Proteomes" id="UP000688137"/>
    </source>
</evidence>
<feature type="transmembrane region" description="Helical" evidence="6">
    <location>
        <begin position="1051"/>
        <end position="1074"/>
    </location>
</feature>
<feature type="transmembrane region" description="Helical" evidence="6">
    <location>
        <begin position="776"/>
        <end position="794"/>
    </location>
</feature>
<gene>
    <name evidence="8" type="ORF">PPRIM_AZ9-3.1.T1150114</name>
</gene>
<evidence type="ECO:0000256" key="6">
    <source>
        <dbReference type="SAM" id="Phobius"/>
    </source>
</evidence>
<feature type="transmembrane region" description="Helical" evidence="6">
    <location>
        <begin position="850"/>
        <end position="874"/>
    </location>
</feature>
<name>A0A8S1PFF8_PARPR</name>
<dbReference type="PANTHER" id="PTHR12308">
    <property type="entry name" value="ANOCTAMIN"/>
    <property type="match status" value="1"/>
</dbReference>
<evidence type="ECO:0000256" key="2">
    <source>
        <dbReference type="ARBA" id="ARBA00022692"/>
    </source>
</evidence>
<comment type="subcellular location">
    <subcellularLocation>
        <location evidence="1">Membrane</location>
        <topology evidence="1">Multi-pass membrane protein</topology>
    </subcellularLocation>
</comment>
<feature type="region of interest" description="Disordered" evidence="5">
    <location>
        <begin position="1"/>
        <end position="74"/>
    </location>
</feature>
<dbReference type="OMA" id="MINIEFN"/>
<evidence type="ECO:0000256" key="1">
    <source>
        <dbReference type="ARBA" id="ARBA00004141"/>
    </source>
</evidence>
<keyword evidence="4 6" id="KW-0472">Membrane</keyword>
<feature type="transmembrane region" description="Helical" evidence="6">
    <location>
        <begin position="1102"/>
        <end position="1126"/>
    </location>
</feature>
<evidence type="ECO:0000313" key="8">
    <source>
        <dbReference type="EMBL" id="CAD8101443.1"/>
    </source>
</evidence>
<dbReference type="EMBL" id="CAJJDM010000118">
    <property type="protein sequence ID" value="CAD8101443.1"/>
    <property type="molecule type" value="Genomic_DNA"/>
</dbReference>
<organism evidence="8 9">
    <name type="scientific">Paramecium primaurelia</name>
    <dbReference type="NCBI Taxonomy" id="5886"/>
    <lineage>
        <taxon>Eukaryota</taxon>
        <taxon>Sar</taxon>
        <taxon>Alveolata</taxon>
        <taxon>Ciliophora</taxon>
        <taxon>Intramacronucleata</taxon>
        <taxon>Oligohymenophorea</taxon>
        <taxon>Peniculida</taxon>
        <taxon>Parameciidae</taxon>
        <taxon>Paramecium</taxon>
    </lineage>
</organism>
<feature type="domain" description="Anoctamin transmembrane" evidence="7">
    <location>
        <begin position="730"/>
        <end position="1172"/>
    </location>
</feature>
<dbReference type="AlphaFoldDB" id="A0A8S1PFF8"/>
<dbReference type="GO" id="GO:0016020">
    <property type="term" value="C:membrane"/>
    <property type="evidence" value="ECO:0007669"/>
    <property type="project" value="UniProtKB-SubCell"/>
</dbReference>
<evidence type="ECO:0000256" key="3">
    <source>
        <dbReference type="ARBA" id="ARBA00022989"/>
    </source>
</evidence>
<dbReference type="PANTHER" id="PTHR12308:SF73">
    <property type="entry name" value="ANOCTAMIN"/>
    <property type="match status" value="1"/>
</dbReference>
<evidence type="ECO:0000259" key="7">
    <source>
        <dbReference type="Pfam" id="PF04547"/>
    </source>
</evidence>
<feature type="compositionally biased region" description="Polar residues" evidence="5">
    <location>
        <begin position="54"/>
        <end position="74"/>
    </location>
</feature>
<evidence type="ECO:0000256" key="4">
    <source>
        <dbReference type="ARBA" id="ARBA00023136"/>
    </source>
</evidence>
<dbReference type="InterPro" id="IPR007632">
    <property type="entry name" value="Anoctamin"/>
</dbReference>
<protein>
    <recommendedName>
        <fullName evidence="7">Anoctamin transmembrane domain-containing protein</fullName>
    </recommendedName>
</protein>
<dbReference type="InterPro" id="IPR049452">
    <property type="entry name" value="Anoctamin_TM"/>
</dbReference>
<comment type="caution">
    <text evidence="8">The sequence shown here is derived from an EMBL/GenBank/DDBJ whole genome shotgun (WGS) entry which is preliminary data.</text>
</comment>
<sequence length="1228" mass="143919">MINIEFNKPEQKRQQILRTKGMEMRISSKKKQKVQEKKQQQKGNEQQNEKLPTIPQQEMSQIPEQEQQLTDHLQKPQNEQKGLIKLSTEQQRALEFAKLVLNLADPAEYTDAKPIIKKKQDFTADPEEEEQEEKIDRTDFLSTAEYQELLDVYSDYNIGELVLKFPNPDWEKMVDRQVDIKEADKVFSSQLAISAEGGVPQSQLTIQRQVFLSSYLQLADYVETDKKKLKETLKKTQTGGTLKDNPDYLNYIAFFEQYRQVKDQSVEELLRKDEPLQRSPSEEINQEVIQMMNLIHLKPNENLDIFQTINKKYCKGGFLYKKWTDDKTDYDWIQVGQIPQDFLTLIRMTVITKLCRDAHFHCRQFISSDDQFIFVVLKSKLEYVRYQAELQRMQKQYELGYADILSLEPCDKLLRPLRLKNYLRDPDFVKEAPNYLEEKKEDTNQKKKLARIDSEAQKIYQGVLKWGDQELRANCVKKQQDLDPLIQWMAVELKINLSSEKTQIADDQPLSRDVWEAYHIYQLYLIDYLKRVQESYKEKEVKANKGFLFKLIFRKAIGDPNELYLAFNNSWFKEKLILANLWDRQGLDPIAPYQEYFVTKPNEGLWRQYEVSEKGHRSEFMNMEKIKIAYATISRFLNIKKLIENEYINCYFALHDPYQLMGLSKAPMIKPLIDLQLVREVQKSPGELKLNNLFVSLKDEAERADFDSDCLVQECKFQWCPPWTLPIDSMRDYFGEKIGLYFRFLQFYSQQLWQVVILAIVCEGVIDNTTGDVKKAFIVIFAVILISWSSYFICHWKRQQTMFQIQFGQNDQSEGGEIERPAFEGDFVRSLITDQLNEEYYPTWKKQFKLFYSSFVTLIIISMVIASVIGVFILKNYFIEEYPNDQFLVSFVPSMINAIVIQLFNLIYFNVSNNLNDFENHKYEQSYEDSLILKTYIFTFINTFNCLAIIAFLNEQFPALSLCKTSDGINCYRALKDQMVTIFMVNFAKTLPQLITPCIKAFIRGRTKQVDENLVTHEFNQIDEFIESQANLEPYVSNAEVDGLMNDYMELVVQFAFLQLFGLAFPLSYFIAFLTNLTQIQVDKLKLIHFIQRPIPSSAANIANWSFIMDVIAFLSVFCNAGLIVFTSGVVPPDSQSSSYAIFVIVFLGLKYFSSFIISPVPEKASLIMTRHKFAVDRVQRGMRDQIKSYYTGRLRENIDGVDYEKMQEQEKEHLLKGPNVNVELRKT</sequence>
<dbReference type="GO" id="GO:0005254">
    <property type="term" value="F:chloride channel activity"/>
    <property type="evidence" value="ECO:0007669"/>
    <property type="project" value="TreeGrafter"/>
</dbReference>
<keyword evidence="3 6" id="KW-1133">Transmembrane helix</keyword>
<keyword evidence="2 6" id="KW-0812">Transmembrane</keyword>
<keyword evidence="9" id="KW-1185">Reference proteome</keyword>
<feature type="transmembrane region" description="Helical" evidence="6">
    <location>
        <begin position="886"/>
        <end position="911"/>
    </location>
</feature>
<accession>A0A8S1PFF8</accession>
<feature type="compositionally biased region" description="Low complexity" evidence="5">
    <location>
        <begin position="41"/>
        <end position="50"/>
    </location>
</feature>
<feature type="transmembrane region" description="Helical" evidence="6">
    <location>
        <begin position="1138"/>
        <end position="1161"/>
    </location>
</feature>
<feature type="transmembrane region" description="Helical" evidence="6">
    <location>
        <begin position="931"/>
        <end position="953"/>
    </location>
</feature>
<reference evidence="8" key="1">
    <citation type="submission" date="2021-01" db="EMBL/GenBank/DDBJ databases">
        <authorList>
            <consortium name="Genoscope - CEA"/>
            <person name="William W."/>
        </authorList>
    </citation>
    <scope>NUCLEOTIDE SEQUENCE</scope>
</reference>